<dbReference type="Pfam" id="PF03364">
    <property type="entry name" value="Polyketide_cyc"/>
    <property type="match status" value="1"/>
</dbReference>
<dbReference type="PANTHER" id="PTHR34060:SF1">
    <property type="entry name" value="POLYKETIDE CYCLASE _ DEHYDRASE AND LIPID TRANSPORT PROTEIN"/>
    <property type="match status" value="1"/>
</dbReference>
<dbReference type="Proteomes" id="UP000247409">
    <property type="component" value="Unassembled WGS sequence"/>
</dbReference>
<evidence type="ECO:0000313" key="2">
    <source>
        <dbReference type="EMBL" id="PXF41991.1"/>
    </source>
</evidence>
<protein>
    <recommendedName>
        <fullName evidence="1">Coenzyme Q-binding protein COQ10 START domain-containing protein</fullName>
    </recommendedName>
</protein>
<gene>
    <name evidence="2" type="ORF">BWQ96_08298</name>
</gene>
<proteinExistence type="predicted"/>
<comment type="caution">
    <text evidence="2">The sequence shown here is derived from an EMBL/GenBank/DDBJ whole genome shotgun (WGS) entry which is preliminary data.</text>
</comment>
<organism evidence="2 3">
    <name type="scientific">Gracilariopsis chorda</name>
    <dbReference type="NCBI Taxonomy" id="448386"/>
    <lineage>
        <taxon>Eukaryota</taxon>
        <taxon>Rhodophyta</taxon>
        <taxon>Florideophyceae</taxon>
        <taxon>Rhodymeniophycidae</taxon>
        <taxon>Gracilariales</taxon>
        <taxon>Gracilariaceae</taxon>
        <taxon>Gracilariopsis</taxon>
    </lineage>
</organism>
<dbReference type="SUPFAM" id="SSF55961">
    <property type="entry name" value="Bet v1-like"/>
    <property type="match status" value="1"/>
</dbReference>
<evidence type="ECO:0000259" key="1">
    <source>
        <dbReference type="Pfam" id="PF03364"/>
    </source>
</evidence>
<reference evidence="2 3" key="1">
    <citation type="journal article" date="2018" name="Mol. Biol. Evol.">
        <title>Analysis of the draft genome of the red seaweed Gracilariopsis chorda provides insights into genome size evolution in Rhodophyta.</title>
        <authorList>
            <person name="Lee J."/>
            <person name="Yang E.C."/>
            <person name="Graf L."/>
            <person name="Yang J.H."/>
            <person name="Qiu H."/>
            <person name="Zel Zion U."/>
            <person name="Chan C.X."/>
            <person name="Stephens T.G."/>
            <person name="Weber A.P.M."/>
            <person name="Boo G.H."/>
            <person name="Boo S.M."/>
            <person name="Kim K.M."/>
            <person name="Shin Y."/>
            <person name="Jung M."/>
            <person name="Lee S.J."/>
            <person name="Yim H.S."/>
            <person name="Lee J.H."/>
            <person name="Bhattacharya D."/>
            <person name="Yoon H.S."/>
        </authorList>
    </citation>
    <scope>NUCLEOTIDE SEQUENCE [LARGE SCALE GENOMIC DNA]</scope>
    <source>
        <strain evidence="2 3">SKKU-2015</strain>
        <tissue evidence="2">Whole body</tissue>
    </source>
</reference>
<dbReference type="InterPro" id="IPR023393">
    <property type="entry name" value="START-like_dom_sf"/>
</dbReference>
<feature type="domain" description="Coenzyme Q-binding protein COQ10 START" evidence="1">
    <location>
        <begin position="105"/>
        <end position="221"/>
    </location>
</feature>
<dbReference type="AlphaFoldDB" id="A0A2V3IIU4"/>
<sequence>MLASCKHAAFAPSSLFTPRFAHFSQKTTHASPQIRLHQAPRRPRPAFTCAASDTPTQPRVILDQKVCVQSDLPLDKTRQVHIALKAEDLGGRRRRVSGSVRVESTIDRVWHVITSYAKMHLYIPNIVESTVQHRNNVLYLDQIGVISRKLALKTRMLMRVTEDLAQRCITFSRVEGRDFSEFEGRYFLTEDEGQVIVSYDLVAVPFPLFPMWMVERKTFKEVPRMLAAIREEAIVGKHVPFEES</sequence>
<keyword evidence="3" id="KW-1185">Reference proteome</keyword>
<dbReference type="Gene3D" id="3.30.530.20">
    <property type="match status" value="1"/>
</dbReference>
<accession>A0A2V3IIU4</accession>
<dbReference type="OrthoDB" id="5732at2759"/>
<dbReference type="InterPro" id="IPR005031">
    <property type="entry name" value="COQ10_START"/>
</dbReference>
<evidence type="ECO:0000313" key="3">
    <source>
        <dbReference type="Proteomes" id="UP000247409"/>
    </source>
</evidence>
<dbReference type="EMBL" id="NBIV01000181">
    <property type="protein sequence ID" value="PXF41991.1"/>
    <property type="molecule type" value="Genomic_DNA"/>
</dbReference>
<name>A0A2V3IIU4_9FLOR</name>
<dbReference type="PANTHER" id="PTHR34060">
    <property type="entry name" value="POLYKETIDE CYCLASE / DEHYDRASE AND LIPID TRANSPORT PROTEIN"/>
    <property type="match status" value="1"/>
</dbReference>